<keyword evidence="2" id="KW-0732">Signal</keyword>
<evidence type="ECO:0000256" key="1">
    <source>
        <dbReference type="SAM" id="MobiDB-lite"/>
    </source>
</evidence>
<dbReference type="AlphaFoldDB" id="A0A139IHJ4"/>
<proteinExistence type="predicted"/>
<reference evidence="3 4" key="1">
    <citation type="submission" date="2015-07" db="EMBL/GenBank/DDBJ databases">
        <title>Comparative genomics of the Sigatoka disease complex on banana suggests a link between parallel evolutionary changes in Pseudocercospora fijiensis and Pseudocercospora eumusae and increased virulence on the banana host.</title>
        <authorList>
            <person name="Chang T.-C."/>
            <person name="Salvucci A."/>
            <person name="Crous P.W."/>
            <person name="Stergiopoulos I."/>
        </authorList>
    </citation>
    <scope>NUCLEOTIDE SEQUENCE [LARGE SCALE GENOMIC DNA]</scope>
    <source>
        <strain evidence="3 4">CBS 116634</strain>
    </source>
</reference>
<organism evidence="3 4">
    <name type="scientific">Pseudocercospora musae</name>
    <dbReference type="NCBI Taxonomy" id="113226"/>
    <lineage>
        <taxon>Eukaryota</taxon>
        <taxon>Fungi</taxon>
        <taxon>Dikarya</taxon>
        <taxon>Ascomycota</taxon>
        <taxon>Pezizomycotina</taxon>
        <taxon>Dothideomycetes</taxon>
        <taxon>Dothideomycetidae</taxon>
        <taxon>Mycosphaerellales</taxon>
        <taxon>Mycosphaerellaceae</taxon>
        <taxon>Pseudocercospora</taxon>
    </lineage>
</organism>
<protein>
    <submittedName>
        <fullName evidence="3">Uncharacterized protein</fullName>
    </submittedName>
</protein>
<feature type="region of interest" description="Disordered" evidence="1">
    <location>
        <begin position="42"/>
        <end position="93"/>
    </location>
</feature>
<sequence length="93" mass="9451">MKITLSLFLASLALAAPAPDAGADLEKRSCVPCPAYCYNDLGKPSGWSCAKSTVSAPTRTAGRETHEPCSATPARPGTLTASVAVKGSDAGQK</sequence>
<feature type="chain" id="PRO_5013334634" evidence="2">
    <location>
        <begin position="16"/>
        <end position="93"/>
    </location>
</feature>
<feature type="signal peptide" evidence="2">
    <location>
        <begin position="1"/>
        <end position="15"/>
    </location>
</feature>
<evidence type="ECO:0000313" key="4">
    <source>
        <dbReference type="Proteomes" id="UP000073492"/>
    </source>
</evidence>
<dbReference type="EMBL" id="LFZO01000091">
    <property type="protein sequence ID" value="KXT14178.1"/>
    <property type="molecule type" value="Genomic_DNA"/>
</dbReference>
<dbReference type="Proteomes" id="UP000073492">
    <property type="component" value="Unassembled WGS sequence"/>
</dbReference>
<comment type="caution">
    <text evidence="3">The sequence shown here is derived from an EMBL/GenBank/DDBJ whole genome shotgun (WGS) entry which is preliminary data.</text>
</comment>
<evidence type="ECO:0000313" key="3">
    <source>
        <dbReference type="EMBL" id="KXT14178.1"/>
    </source>
</evidence>
<accession>A0A139IHJ4</accession>
<evidence type="ECO:0000256" key="2">
    <source>
        <dbReference type="SAM" id="SignalP"/>
    </source>
</evidence>
<name>A0A139IHJ4_9PEZI</name>
<keyword evidence="4" id="KW-1185">Reference proteome</keyword>
<gene>
    <name evidence="3" type="ORF">AC579_2457</name>
</gene>